<dbReference type="InterPro" id="IPR043917">
    <property type="entry name" value="DUF5753"/>
</dbReference>
<dbReference type="Pfam" id="PF19054">
    <property type="entry name" value="DUF5753"/>
    <property type="match status" value="1"/>
</dbReference>
<evidence type="ECO:0000259" key="1">
    <source>
        <dbReference type="PROSITE" id="PS50943"/>
    </source>
</evidence>
<gene>
    <name evidence="2" type="ORF">EV186_101312</name>
</gene>
<dbReference type="Gene3D" id="1.10.260.40">
    <property type="entry name" value="lambda repressor-like DNA-binding domains"/>
    <property type="match status" value="1"/>
</dbReference>
<name>A0A4R6SJ80_LABRH</name>
<feature type="domain" description="HTH cro/C1-type" evidence="1">
    <location>
        <begin position="16"/>
        <end position="70"/>
    </location>
</feature>
<proteinExistence type="predicted"/>
<accession>A0A4R6SJ80</accession>
<dbReference type="PROSITE" id="PS50943">
    <property type="entry name" value="HTH_CROC1"/>
    <property type="match status" value="1"/>
</dbReference>
<dbReference type="SUPFAM" id="SSF47413">
    <property type="entry name" value="lambda repressor-like DNA-binding domains"/>
    <property type="match status" value="1"/>
</dbReference>
<reference evidence="2 3" key="1">
    <citation type="submission" date="2019-03" db="EMBL/GenBank/DDBJ databases">
        <title>Genomic Encyclopedia of Type Strains, Phase IV (KMG-IV): sequencing the most valuable type-strain genomes for metagenomic binning, comparative biology and taxonomic classification.</title>
        <authorList>
            <person name="Goeker M."/>
        </authorList>
    </citation>
    <scope>NUCLEOTIDE SEQUENCE [LARGE SCALE GENOMIC DNA]</scope>
    <source>
        <strain evidence="2 3">DSM 45361</strain>
    </source>
</reference>
<dbReference type="InterPro" id="IPR001387">
    <property type="entry name" value="Cro/C1-type_HTH"/>
</dbReference>
<protein>
    <submittedName>
        <fullName evidence="2">Helix-turn-helix protein</fullName>
    </submittedName>
</protein>
<dbReference type="InterPro" id="IPR010982">
    <property type="entry name" value="Lambda_DNA-bd_dom_sf"/>
</dbReference>
<dbReference type="SMART" id="SM00530">
    <property type="entry name" value="HTH_XRE"/>
    <property type="match status" value="1"/>
</dbReference>
<organism evidence="2 3">
    <name type="scientific">Labedaea rhizosphaerae</name>
    <dbReference type="NCBI Taxonomy" id="598644"/>
    <lineage>
        <taxon>Bacteria</taxon>
        <taxon>Bacillati</taxon>
        <taxon>Actinomycetota</taxon>
        <taxon>Actinomycetes</taxon>
        <taxon>Pseudonocardiales</taxon>
        <taxon>Pseudonocardiaceae</taxon>
        <taxon>Labedaea</taxon>
    </lineage>
</organism>
<dbReference type="Proteomes" id="UP000295444">
    <property type="component" value="Unassembled WGS sequence"/>
</dbReference>
<evidence type="ECO:0000313" key="2">
    <source>
        <dbReference type="EMBL" id="TDQ04366.1"/>
    </source>
</evidence>
<comment type="caution">
    <text evidence="2">The sequence shown here is derived from an EMBL/GenBank/DDBJ whole genome shotgun (WGS) entry which is preliminary data.</text>
</comment>
<dbReference type="EMBL" id="SNXZ01000001">
    <property type="protein sequence ID" value="TDQ04366.1"/>
    <property type="molecule type" value="Genomic_DNA"/>
</dbReference>
<evidence type="ECO:0000313" key="3">
    <source>
        <dbReference type="Proteomes" id="UP000295444"/>
    </source>
</evidence>
<sequence length="279" mass="31519">MVDPAFAAQVKLAELLADLRKKKKFTQAEAAAELGCRQPKINKIETVQTVVKASDVSKLLAIYEATNDQVAEAGRLLALTRPGPNAGARPNPLYLKMVSAESEASEILVLHSERIPSLLQSDYYMLCQYRAANDPTDETLLMETREERESLLSQDNELRKYRIVLGESSLRRMPGGRSEITVDQAEHLLNLMERHERLELRICTYEAPIPFMPTDVTILRLTGDQKDLVYLENGISGRIYDGKDVVTEHLDLWQMVYDAALSVDGSKKFLRDLITECHR</sequence>
<dbReference type="GO" id="GO:0003677">
    <property type="term" value="F:DNA binding"/>
    <property type="evidence" value="ECO:0007669"/>
    <property type="project" value="InterPro"/>
</dbReference>
<dbReference type="AlphaFoldDB" id="A0A4R6SJ80"/>
<dbReference type="Pfam" id="PF13560">
    <property type="entry name" value="HTH_31"/>
    <property type="match status" value="1"/>
</dbReference>
<keyword evidence="3" id="KW-1185">Reference proteome</keyword>
<dbReference type="CDD" id="cd00093">
    <property type="entry name" value="HTH_XRE"/>
    <property type="match status" value="1"/>
</dbReference>